<dbReference type="InterPro" id="IPR012337">
    <property type="entry name" value="RNaseH-like_sf"/>
</dbReference>
<evidence type="ECO:0000259" key="1">
    <source>
        <dbReference type="Pfam" id="PF13456"/>
    </source>
</evidence>
<dbReference type="InterPro" id="IPR044730">
    <property type="entry name" value="RNase_H-like_dom_plant"/>
</dbReference>
<accession>A0A1U7WBY9</accession>
<reference evidence="2" key="1">
    <citation type="journal article" date="2013" name="Genome Biol.">
        <title>Reference genomes and transcriptomes of Nicotiana sylvestris and Nicotiana tomentosiformis.</title>
        <authorList>
            <person name="Sierro N."/>
            <person name="Battey J.N."/>
            <person name="Ouadi S."/>
            <person name="Bovet L."/>
            <person name="Goepfert S."/>
            <person name="Bakaher N."/>
            <person name="Peitsch M.C."/>
            <person name="Ivanov N.V."/>
        </authorList>
    </citation>
    <scope>NUCLEOTIDE SEQUENCE [LARGE SCALE GENOMIC DNA]</scope>
</reference>
<sequence length="169" mass="18873">MVPWFSCKSCCHDSYPAELLAVEYGLQLATQYSLFPIKVETDSVEAIELLQQNHITYQSTLDSCRYQLRRLGSPAVRHSFREGNKASHLLAKQGSKQAMCNHLLIMESPPVSVLTTIQIQVFRNLVAGVDCLEAESSELASLIFDLNGADRNWRPVAPDFKPGIEASFL</sequence>
<proteinExistence type="predicted"/>
<dbReference type="GO" id="GO:0003676">
    <property type="term" value="F:nucleic acid binding"/>
    <property type="evidence" value="ECO:0007669"/>
    <property type="project" value="InterPro"/>
</dbReference>
<keyword evidence="2" id="KW-1185">Reference proteome</keyword>
<dbReference type="Proteomes" id="UP000189701">
    <property type="component" value="Unplaced"/>
</dbReference>
<name>A0A1U7WBY9_NICSY</name>
<dbReference type="InterPro" id="IPR053151">
    <property type="entry name" value="RNase_H-like"/>
</dbReference>
<dbReference type="InterPro" id="IPR002156">
    <property type="entry name" value="RNaseH_domain"/>
</dbReference>
<dbReference type="Pfam" id="PF13456">
    <property type="entry name" value="RVT_3"/>
    <property type="match status" value="1"/>
</dbReference>
<gene>
    <name evidence="3" type="primary">LOC104222630</name>
</gene>
<dbReference type="PANTHER" id="PTHR47723:SF23">
    <property type="entry name" value="REVERSE TRANSCRIPTASE-LIKE PROTEIN"/>
    <property type="match status" value="1"/>
</dbReference>
<dbReference type="CDD" id="cd06222">
    <property type="entry name" value="RNase_H_like"/>
    <property type="match status" value="1"/>
</dbReference>
<evidence type="ECO:0000313" key="2">
    <source>
        <dbReference type="Proteomes" id="UP000189701"/>
    </source>
</evidence>
<dbReference type="AlphaFoldDB" id="A0A1U7WBY9"/>
<dbReference type="RefSeq" id="XP_009772174.1">
    <property type="nucleotide sequence ID" value="XM_009773872.1"/>
</dbReference>
<dbReference type="SUPFAM" id="SSF53098">
    <property type="entry name" value="Ribonuclease H-like"/>
    <property type="match status" value="1"/>
</dbReference>
<evidence type="ECO:0000313" key="3">
    <source>
        <dbReference type="RefSeq" id="XP_009772174.1"/>
    </source>
</evidence>
<dbReference type="Gene3D" id="3.30.420.10">
    <property type="entry name" value="Ribonuclease H-like superfamily/Ribonuclease H"/>
    <property type="match status" value="1"/>
</dbReference>
<dbReference type="InterPro" id="IPR036397">
    <property type="entry name" value="RNaseH_sf"/>
</dbReference>
<dbReference type="PANTHER" id="PTHR47723">
    <property type="entry name" value="OS05G0353850 PROTEIN"/>
    <property type="match status" value="1"/>
</dbReference>
<reference evidence="3" key="2">
    <citation type="submission" date="2025-08" db="UniProtKB">
        <authorList>
            <consortium name="RefSeq"/>
        </authorList>
    </citation>
    <scope>IDENTIFICATION</scope>
    <source>
        <tissue evidence="3">Leaf</tissue>
    </source>
</reference>
<organism evidence="2 3">
    <name type="scientific">Nicotiana sylvestris</name>
    <name type="common">Wood tobacco</name>
    <name type="synonym">South American tobacco</name>
    <dbReference type="NCBI Taxonomy" id="4096"/>
    <lineage>
        <taxon>Eukaryota</taxon>
        <taxon>Viridiplantae</taxon>
        <taxon>Streptophyta</taxon>
        <taxon>Embryophyta</taxon>
        <taxon>Tracheophyta</taxon>
        <taxon>Spermatophyta</taxon>
        <taxon>Magnoliopsida</taxon>
        <taxon>eudicotyledons</taxon>
        <taxon>Gunneridae</taxon>
        <taxon>Pentapetalae</taxon>
        <taxon>asterids</taxon>
        <taxon>lamiids</taxon>
        <taxon>Solanales</taxon>
        <taxon>Solanaceae</taxon>
        <taxon>Nicotianoideae</taxon>
        <taxon>Nicotianeae</taxon>
        <taxon>Nicotiana</taxon>
    </lineage>
</organism>
<feature type="domain" description="RNase H type-1" evidence="1">
    <location>
        <begin position="11"/>
        <end position="93"/>
    </location>
</feature>
<dbReference type="GO" id="GO:0004523">
    <property type="term" value="F:RNA-DNA hybrid ribonuclease activity"/>
    <property type="evidence" value="ECO:0007669"/>
    <property type="project" value="InterPro"/>
</dbReference>
<protein>
    <submittedName>
        <fullName evidence="3">Uncharacterized protein LOC104222630</fullName>
    </submittedName>
</protein>